<name>A0A5C1A9A1_9BACT</name>
<dbReference type="RefSeq" id="WP_149109508.1">
    <property type="nucleotide sequence ID" value="NZ_CP042425.1"/>
</dbReference>
<keyword evidence="2" id="KW-1185">Reference proteome</keyword>
<protein>
    <submittedName>
        <fullName evidence="1">Uncharacterized protein</fullName>
    </submittedName>
</protein>
<evidence type="ECO:0000313" key="2">
    <source>
        <dbReference type="Proteomes" id="UP000324974"/>
    </source>
</evidence>
<gene>
    <name evidence="1" type="ORF">PX52LOC_01518</name>
</gene>
<reference evidence="2" key="1">
    <citation type="submission" date="2019-08" db="EMBL/GenBank/DDBJ databases">
        <title>Limnoglobus roseus gen. nov., sp. nov., a novel freshwater planctomycete with a giant genome from the family Gemmataceae.</title>
        <authorList>
            <person name="Kulichevskaya I.S."/>
            <person name="Naumoff D.G."/>
            <person name="Miroshnikov K."/>
            <person name="Ivanova A."/>
            <person name="Philippov D.A."/>
            <person name="Hakobyan A."/>
            <person name="Rijpstra I.C."/>
            <person name="Sinninghe Damste J.S."/>
            <person name="Liesack W."/>
            <person name="Dedysh S.N."/>
        </authorList>
    </citation>
    <scope>NUCLEOTIDE SEQUENCE [LARGE SCALE GENOMIC DNA]</scope>
    <source>
        <strain evidence="2">PX52</strain>
    </source>
</reference>
<dbReference type="EMBL" id="CP042425">
    <property type="protein sequence ID" value="QEL14626.1"/>
    <property type="molecule type" value="Genomic_DNA"/>
</dbReference>
<dbReference type="AlphaFoldDB" id="A0A5C1A9A1"/>
<dbReference type="KEGG" id="lrs:PX52LOC_01518"/>
<organism evidence="1 2">
    <name type="scientific">Limnoglobus roseus</name>
    <dbReference type="NCBI Taxonomy" id="2598579"/>
    <lineage>
        <taxon>Bacteria</taxon>
        <taxon>Pseudomonadati</taxon>
        <taxon>Planctomycetota</taxon>
        <taxon>Planctomycetia</taxon>
        <taxon>Gemmatales</taxon>
        <taxon>Gemmataceae</taxon>
        <taxon>Limnoglobus</taxon>
    </lineage>
</organism>
<accession>A0A5C1A9A1</accession>
<evidence type="ECO:0000313" key="1">
    <source>
        <dbReference type="EMBL" id="QEL14626.1"/>
    </source>
</evidence>
<dbReference type="Proteomes" id="UP000324974">
    <property type="component" value="Chromosome"/>
</dbReference>
<sequence>MKDLAAAKAKFLSRVEKMEAGESARFVALLDALIAWSEKNGLTYMPTTGQSDALKFSLPGSKLAFWTATPRKTDGGKLTILADTKFPDPLRAIVRDELIQIEGRPPARPSWEPAPPEKPPEIAFIKLIWGPHRDRVIDLMGRLLVALKNPESSPQAPTPAPPPVEP</sequence>
<proteinExistence type="predicted"/>